<keyword evidence="2" id="KW-1185">Reference proteome</keyword>
<accession>A0ACD5TE22</accession>
<reference evidence="1" key="1">
    <citation type="submission" date="2021-05" db="EMBL/GenBank/DDBJ databases">
        <authorList>
            <person name="Scholz U."/>
            <person name="Mascher M."/>
            <person name="Fiebig A."/>
        </authorList>
    </citation>
    <scope>NUCLEOTIDE SEQUENCE [LARGE SCALE GENOMIC DNA]</scope>
</reference>
<protein>
    <submittedName>
        <fullName evidence="1">Uncharacterized protein</fullName>
    </submittedName>
</protein>
<evidence type="ECO:0000313" key="2">
    <source>
        <dbReference type="Proteomes" id="UP001732700"/>
    </source>
</evidence>
<reference evidence="1" key="2">
    <citation type="submission" date="2025-09" db="UniProtKB">
        <authorList>
            <consortium name="EnsemblPlants"/>
        </authorList>
    </citation>
    <scope>IDENTIFICATION</scope>
</reference>
<organism evidence="1 2">
    <name type="scientific">Avena sativa</name>
    <name type="common">Oat</name>
    <dbReference type="NCBI Taxonomy" id="4498"/>
    <lineage>
        <taxon>Eukaryota</taxon>
        <taxon>Viridiplantae</taxon>
        <taxon>Streptophyta</taxon>
        <taxon>Embryophyta</taxon>
        <taxon>Tracheophyta</taxon>
        <taxon>Spermatophyta</taxon>
        <taxon>Magnoliopsida</taxon>
        <taxon>Liliopsida</taxon>
        <taxon>Poales</taxon>
        <taxon>Poaceae</taxon>
        <taxon>BOP clade</taxon>
        <taxon>Pooideae</taxon>
        <taxon>Poodae</taxon>
        <taxon>Poeae</taxon>
        <taxon>Poeae Chloroplast Group 1 (Aveneae type)</taxon>
        <taxon>Aveninae</taxon>
        <taxon>Avena</taxon>
    </lineage>
</organism>
<sequence>MGNVLPLPCMCKDARVMQTTAAGTTKKRRNRPVATARVNAVDTPDQDGGLVVQKSAPWWSGRELDVGEEYGVRQKVVMTRKDAAEFMAGLEERAAAERKDMVWKLGGAGNGVMSPCPDAWRPRLATIPEN</sequence>
<evidence type="ECO:0000313" key="1">
    <source>
        <dbReference type="EnsemblPlants" id="AVESA.00010b.r2.1AG0037230.1.CDS.1"/>
    </source>
</evidence>
<dbReference type="Proteomes" id="UP001732700">
    <property type="component" value="Chromosome 1A"/>
</dbReference>
<dbReference type="EnsemblPlants" id="AVESA.00010b.r2.1AG0037230.1">
    <property type="protein sequence ID" value="AVESA.00010b.r2.1AG0037230.1.CDS.1"/>
    <property type="gene ID" value="AVESA.00010b.r2.1AG0037230"/>
</dbReference>
<proteinExistence type="predicted"/>
<name>A0ACD5TE22_AVESA</name>